<accession>A0A075A9U7</accession>
<dbReference type="GeneID" id="20322179"/>
<gene>
    <name evidence="1" type="ORF">T265_08000</name>
</gene>
<dbReference type="AlphaFoldDB" id="A0A075A9U7"/>
<sequence length="185" mass="21262">MFRRVRALCTEEIDRMAAQIEIANKLQEIGYPAIVCGENGAHFEVTDHEHWRREPWRNNQRQSASRHEVSVQKCLAEQVADEGKRPRVIGADQFGGDKCEDLEWKSIRRRHNAVIEVFGKERKHRKVIDVNILLPVCQSLQVRLYCTYLRAPTPMENRPTGYRTRIIQAAGKSATRVSPLSDGPC</sequence>
<keyword evidence="2" id="KW-1185">Reference proteome</keyword>
<dbReference type="RefSeq" id="XP_009171945.1">
    <property type="nucleotide sequence ID" value="XM_009173681.1"/>
</dbReference>
<protein>
    <submittedName>
        <fullName evidence="1">Uncharacterized protein</fullName>
    </submittedName>
</protein>
<dbReference type="EMBL" id="KL596815">
    <property type="protein sequence ID" value="KER24314.1"/>
    <property type="molecule type" value="Genomic_DNA"/>
</dbReference>
<proteinExistence type="predicted"/>
<dbReference type="KEGG" id="ovi:T265_08000"/>
<name>A0A075A9U7_OPIVI</name>
<dbReference type="Proteomes" id="UP000054324">
    <property type="component" value="Unassembled WGS sequence"/>
</dbReference>
<evidence type="ECO:0000313" key="1">
    <source>
        <dbReference type="EMBL" id="KER24314.1"/>
    </source>
</evidence>
<organism evidence="1 2">
    <name type="scientific">Opisthorchis viverrini</name>
    <name type="common">Southeast Asian liver fluke</name>
    <dbReference type="NCBI Taxonomy" id="6198"/>
    <lineage>
        <taxon>Eukaryota</taxon>
        <taxon>Metazoa</taxon>
        <taxon>Spiralia</taxon>
        <taxon>Lophotrochozoa</taxon>
        <taxon>Platyhelminthes</taxon>
        <taxon>Trematoda</taxon>
        <taxon>Digenea</taxon>
        <taxon>Opisthorchiida</taxon>
        <taxon>Opisthorchiata</taxon>
        <taxon>Opisthorchiidae</taxon>
        <taxon>Opisthorchis</taxon>
    </lineage>
</organism>
<reference evidence="1 2" key="1">
    <citation type="submission" date="2013-11" db="EMBL/GenBank/DDBJ databases">
        <title>Opisthorchis viverrini - life in the bile duct.</title>
        <authorList>
            <person name="Young N.D."/>
            <person name="Nagarajan N."/>
            <person name="Lin S.J."/>
            <person name="Korhonen P.K."/>
            <person name="Jex A.R."/>
            <person name="Hall R.S."/>
            <person name="Safavi-Hemami H."/>
            <person name="Kaewkong W."/>
            <person name="Bertrand D."/>
            <person name="Gao S."/>
            <person name="Seet Q."/>
            <person name="Wongkham S."/>
            <person name="Teh B.T."/>
            <person name="Wongkham C."/>
            <person name="Intapan P.M."/>
            <person name="Maleewong W."/>
            <person name="Yang X."/>
            <person name="Hu M."/>
            <person name="Wang Z."/>
            <person name="Hofmann A."/>
            <person name="Sternberg P.W."/>
            <person name="Tan P."/>
            <person name="Wang J."/>
            <person name="Gasser R.B."/>
        </authorList>
    </citation>
    <scope>NUCLEOTIDE SEQUENCE [LARGE SCALE GENOMIC DNA]</scope>
</reference>
<dbReference type="CTD" id="20322179"/>
<evidence type="ECO:0000313" key="2">
    <source>
        <dbReference type="Proteomes" id="UP000054324"/>
    </source>
</evidence>